<comment type="similarity">
    <text evidence="2">Belongs to the glycosyl hydrolase 3 family.</text>
</comment>
<dbReference type="InterPro" id="IPR036962">
    <property type="entry name" value="Glyco_hydro_3_N_sf"/>
</dbReference>
<reference evidence="7" key="2">
    <citation type="submission" date="2021-09" db="EMBL/GenBank/DDBJ databases">
        <authorList>
            <person name="Gilroy R."/>
        </authorList>
    </citation>
    <scope>NUCLEOTIDE SEQUENCE</scope>
    <source>
        <strain evidence="7">CHK174-6876</strain>
    </source>
</reference>
<dbReference type="EC" id="3.2.1.52" evidence="3"/>
<gene>
    <name evidence="7" type="ORF">K8V00_09210</name>
</gene>
<feature type="domain" description="Glycoside hydrolase family 3 N-terminal" evidence="6">
    <location>
        <begin position="52"/>
        <end position="401"/>
    </location>
</feature>
<evidence type="ECO:0000256" key="4">
    <source>
        <dbReference type="ARBA" id="ARBA00022801"/>
    </source>
</evidence>
<keyword evidence="4 7" id="KW-0378">Hydrolase</keyword>
<accession>A0A921F9T8</accession>
<comment type="catalytic activity">
    <reaction evidence="1">
        <text>Hydrolysis of terminal non-reducing N-acetyl-D-hexosamine residues in N-acetyl-beta-D-hexosaminides.</text>
        <dbReference type="EC" id="3.2.1.52"/>
    </reaction>
</comment>
<reference evidence="7" key="1">
    <citation type="journal article" date="2021" name="PeerJ">
        <title>Extensive microbial diversity within the chicken gut microbiome revealed by metagenomics and culture.</title>
        <authorList>
            <person name="Gilroy R."/>
            <person name="Ravi A."/>
            <person name="Getino M."/>
            <person name="Pursley I."/>
            <person name="Horton D.L."/>
            <person name="Alikhan N.F."/>
            <person name="Baker D."/>
            <person name="Gharbi K."/>
            <person name="Hall N."/>
            <person name="Watson M."/>
            <person name="Adriaenssens E.M."/>
            <person name="Foster-Nyarko E."/>
            <person name="Jarju S."/>
            <person name="Secka A."/>
            <person name="Antonio M."/>
            <person name="Oren A."/>
            <person name="Chaudhuri R.R."/>
            <person name="La Ragione R."/>
            <person name="Hildebrand F."/>
            <person name="Pallen M.J."/>
        </authorList>
    </citation>
    <scope>NUCLEOTIDE SEQUENCE</scope>
    <source>
        <strain evidence="7">CHK174-6876</strain>
    </source>
</reference>
<evidence type="ECO:0000256" key="5">
    <source>
        <dbReference type="ARBA" id="ARBA00023295"/>
    </source>
</evidence>
<dbReference type="InterPro" id="IPR019800">
    <property type="entry name" value="Glyco_hydro_3_AS"/>
</dbReference>
<name>A0A921F9T8_9LACO</name>
<keyword evidence="5" id="KW-0326">Glycosidase</keyword>
<comment type="caution">
    <text evidence="7">The sequence shown here is derived from an EMBL/GenBank/DDBJ whole genome shotgun (WGS) entry which is preliminary data.</text>
</comment>
<dbReference type="PROSITE" id="PS00775">
    <property type="entry name" value="GLYCOSYL_HYDROL_F3"/>
    <property type="match status" value="1"/>
</dbReference>
<dbReference type="Pfam" id="PF07554">
    <property type="entry name" value="FIVAR"/>
    <property type="match status" value="2"/>
</dbReference>
<dbReference type="Gene3D" id="3.40.50.1700">
    <property type="entry name" value="Glycoside hydrolase family 3 C-terminal domain"/>
    <property type="match status" value="1"/>
</dbReference>
<dbReference type="Proteomes" id="UP000707535">
    <property type="component" value="Unassembled WGS sequence"/>
</dbReference>
<dbReference type="FunFam" id="3.20.20.300:FF:000014">
    <property type="entry name" value="Beta-hexosaminidase, lipoprotein"/>
    <property type="match status" value="1"/>
</dbReference>
<dbReference type="AlphaFoldDB" id="A0A921F9T8"/>
<dbReference type="GO" id="GO:0005975">
    <property type="term" value="P:carbohydrate metabolic process"/>
    <property type="evidence" value="ECO:0007669"/>
    <property type="project" value="InterPro"/>
</dbReference>
<evidence type="ECO:0000256" key="1">
    <source>
        <dbReference type="ARBA" id="ARBA00001231"/>
    </source>
</evidence>
<evidence type="ECO:0000256" key="2">
    <source>
        <dbReference type="ARBA" id="ARBA00005336"/>
    </source>
</evidence>
<dbReference type="EMBL" id="DYXG01000093">
    <property type="protein sequence ID" value="HJE97785.1"/>
    <property type="molecule type" value="Genomic_DNA"/>
</dbReference>
<protein>
    <recommendedName>
        <fullName evidence="3">beta-N-acetylhexosaminidase</fullName>
        <ecNumber evidence="3">3.2.1.52</ecNumber>
    </recommendedName>
</protein>
<dbReference type="Pfam" id="PF00933">
    <property type="entry name" value="Glyco_hydro_3"/>
    <property type="match status" value="1"/>
</dbReference>
<dbReference type="PANTHER" id="PTHR30480">
    <property type="entry name" value="BETA-HEXOSAMINIDASE-RELATED"/>
    <property type="match status" value="1"/>
</dbReference>
<dbReference type="InterPro" id="IPR036881">
    <property type="entry name" value="Glyco_hydro_3_C_sf"/>
</dbReference>
<organism evidence="7 8">
    <name type="scientific">Ligilactobacillus acidipiscis</name>
    <dbReference type="NCBI Taxonomy" id="89059"/>
    <lineage>
        <taxon>Bacteria</taxon>
        <taxon>Bacillati</taxon>
        <taxon>Bacillota</taxon>
        <taxon>Bacilli</taxon>
        <taxon>Lactobacillales</taxon>
        <taxon>Lactobacillaceae</taxon>
        <taxon>Ligilactobacillus</taxon>
    </lineage>
</organism>
<evidence type="ECO:0000313" key="7">
    <source>
        <dbReference type="EMBL" id="HJE97785.1"/>
    </source>
</evidence>
<dbReference type="GO" id="GO:0009254">
    <property type="term" value="P:peptidoglycan turnover"/>
    <property type="evidence" value="ECO:0007669"/>
    <property type="project" value="TreeGrafter"/>
</dbReference>
<evidence type="ECO:0000313" key="8">
    <source>
        <dbReference type="Proteomes" id="UP000707535"/>
    </source>
</evidence>
<evidence type="ECO:0000259" key="6">
    <source>
        <dbReference type="Pfam" id="PF00933"/>
    </source>
</evidence>
<sequence length="900" mass="98779">MQKAKRVLSLVLVGILVVASIFIPVQQVFAKTDPPSTQKTTDVQKMVSQMSTRDKITQMLMPDFRNWNVNGQEKGVTSLNPDIRAALKKYKFGGVILFAENVVGTEQTAKLTHDFQSTMIQSGNLPLLLSIDQEGGTVRRLGTGTSLPGNMALGASKDPKDAYNAGKITGDELASLGINTNFAPSIDVNNNPKNPVIGLRSFSSDPQLVSQLGTSFIKGIQDQGEVSAAKHFPGHGDTDTDSHIGLPVVNKSLDELNKTELVPFRAAAKNGVDMFMTAHIQYPQIEKETFPSKIDGKPVNLPATMSPKILTDLVRKDMGYQGVIVTDALGMQAIADNFGESDACIQAIKAGADILLMPTTLRSTKDLAKMDKIIADIEDAVKSGKISEERLNESVTRILTLKQKRGILDLKDNLLTENQQVKLAEKHVGSAENRSAERTMSLDAMTVLNNKANVLPLKPKKREKVLFVTAAENQVPGTKFSIARMQDEGLLSKDFSVDTTSFGSNSKGSDYNSKVDKADYVVVYTNMASENSLQNGNYAHDVPQAIFDYAKSKGKKTVQVSTNKPYDGTNFKNADATVLTYGYLGMDPTEGGKEPTTTFGPNIPAAVELIFGRTPDNKGPKGTLPVDLPKIENGVMSTNEYTHKVGYSSNDWLSLSELGVTAKTAAVEPGKKLNLKLTLPQDSLDVNKAQITLNLKNKTFKFSKNNKQQLTTDFKDNKEISITIAKNAKEQTITELFSSATITDQYGRVFKVQKINGPTFKIGVTVNKKHLQNLVEHGNRLVANNYTGKSWAAYSDELDKAQQVLNDTSATQKTVDKQFASLQKKENKLVKAANKNKLQRLINNSLKYQKENYTPKSWNKYSKVLEKSQQILKDSNAKQKKVDKQATKLQKAQNQLIKVK</sequence>
<evidence type="ECO:0000256" key="3">
    <source>
        <dbReference type="ARBA" id="ARBA00012663"/>
    </source>
</evidence>
<dbReference type="Gene3D" id="3.20.20.300">
    <property type="entry name" value="Glycoside hydrolase, family 3, N-terminal domain"/>
    <property type="match status" value="1"/>
</dbReference>
<dbReference type="InterPro" id="IPR017853">
    <property type="entry name" value="GH"/>
</dbReference>
<dbReference type="SUPFAM" id="SSF51445">
    <property type="entry name" value="(Trans)glycosidases"/>
    <property type="match status" value="1"/>
</dbReference>
<proteinExistence type="inferred from homology"/>
<dbReference type="GO" id="GO:0004563">
    <property type="term" value="F:beta-N-acetylhexosaminidase activity"/>
    <property type="evidence" value="ECO:0007669"/>
    <property type="project" value="UniProtKB-EC"/>
</dbReference>
<dbReference type="PANTHER" id="PTHR30480:SF13">
    <property type="entry name" value="BETA-HEXOSAMINIDASE"/>
    <property type="match status" value="1"/>
</dbReference>
<dbReference type="InterPro" id="IPR050226">
    <property type="entry name" value="NagZ_Beta-hexosaminidase"/>
</dbReference>
<dbReference type="Gene3D" id="1.20.1270.70">
    <property type="entry name" value="Designed single chain three-helix bundle"/>
    <property type="match status" value="2"/>
</dbReference>
<dbReference type="InterPro" id="IPR001764">
    <property type="entry name" value="Glyco_hydro_3_N"/>
</dbReference>